<protein>
    <recommendedName>
        <fullName evidence="3">Bacterial membrane protein YfhO</fullName>
    </recommendedName>
</protein>
<dbReference type="InterPro" id="IPR018580">
    <property type="entry name" value="Uncharacterised_YfhO"/>
</dbReference>
<evidence type="ECO:0008006" key="3">
    <source>
        <dbReference type="Google" id="ProtNLM"/>
    </source>
</evidence>
<sequence>MDKLTNDWNNYDLFTNVVAKGDKISASIDITQNTKVVSTAIAFDPGWKVYADEKEVEVLKTNLGFVGFELAEGKHEITMVYTPPGYNVGKYITFGAFGLVIVGVVLRMIKKNKNSVN</sequence>
<dbReference type="AlphaFoldDB" id="A0A645H2P1"/>
<reference evidence="2" key="1">
    <citation type="submission" date="2019-08" db="EMBL/GenBank/DDBJ databases">
        <authorList>
            <person name="Kucharzyk K."/>
            <person name="Murdoch R.W."/>
            <person name="Higgins S."/>
            <person name="Loffler F."/>
        </authorList>
    </citation>
    <scope>NUCLEOTIDE SEQUENCE</scope>
</reference>
<evidence type="ECO:0000256" key="1">
    <source>
        <dbReference type="SAM" id="Phobius"/>
    </source>
</evidence>
<feature type="transmembrane region" description="Helical" evidence="1">
    <location>
        <begin position="91"/>
        <end position="109"/>
    </location>
</feature>
<proteinExistence type="predicted"/>
<dbReference type="EMBL" id="VSSQ01081108">
    <property type="protein sequence ID" value="MPN30113.1"/>
    <property type="molecule type" value="Genomic_DNA"/>
</dbReference>
<keyword evidence="1" id="KW-1133">Transmembrane helix</keyword>
<name>A0A645H2P1_9ZZZZ</name>
<keyword evidence="1" id="KW-0812">Transmembrane</keyword>
<evidence type="ECO:0000313" key="2">
    <source>
        <dbReference type="EMBL" id="MPN30113.1"/>
    </source>
</evidence>
<dbReference type="Pfam" id="PF09586">
    <property type="entry name" value="YfhO"/>
    <property type="match status" value="1"/>
</dbReference>
<organism evidence="2">
    <name type="scientific">bioreactor metagenome</name>
    <dbReference type="NCBI Taxonomy" id="1076179"/>
    <lineage>
        <taxon>unclassified sequences</taxon>
        <taxon>metagenomes</taxon>
        <taxon>ecological metagenomes</taxon>
    </lineage>
</organism>
<comment type="caution">
    <text evidence="2">The sequence shown here is derived from an EMBL/GenBank/DDBJ whole genome shotgun (WGS) entry which is preliminary data.</text>
</comment>
<accession>A0A645H2P1</accession>
<keyword evidence="1" id="KW-0472">Membrane</keyword>
<gene>
    <name evidence="2" type="ORF">SDC9_177571</name>
</gene>
<dbReference type="PANTHER" id="PTHR38454">
    <property type="entry name" value="INTEGRAL MEMBRANE PROTEIN-RELATED"/>
    <property type="match status" value="1"/>
</dbReference>
<dbReference type="PANTHER" id="PTHR38454:SF1">
    <property type="entry name" value="INTEGRAL MEMBRANE PROTEIN"/>
    <property type="match status" value="1"/>
</dbReference>